<dbReference type="GeneID" id="55997946"/>
<name>A0A7H8RB13_TALRU</name>
<reference evidence="4" key="1">
    <citation type="submission" date="2020-06" db="EMBL/GenBank/DDBJ databases">
        <title>A chromosome-scale genome assembly of Talaromyces rugulosus W13939.</title>
        <authorList>
            <person name="Wang B."/>
            <person name="Guo L."/>
            <person name="Ye K."/>
            <person name="Wang L."/>
        </authorList>
    </citation>
    <scope>NUCLEOTIDE SEQUENCE [LARGE SCALE GENOMIC DNA]</scope>
    <source>
        <strain evidence="4">W13939</strain>
    </source>
</reference>
<dbReference type="RefSeq" id="XP_035349471.1">
    <property type="nucleotide sequence ID" value="XM_035493578.1"/>
</dbReference>
<evidence type="ECO:0000313" key="4">
    <source>
        <dbReference type="Proteomes" id="UP000509510"/>
    </source>
</evidence>
<organism evidence="3 4">
    <name type="scientific">Talaromyces rugulosus</name>
    <name type="common">Penicillium rugulosum</name>
    <dbReference type="NCBI Taxonomy" id="121627"/>
    <lineage>
        <taxon>Eukaryota</taxon>
        <taxon>Fungi</taxon>
        <taxon>Dikarya</taxon>
        <taxon>Ascomycota</taxon>
        <taxon>Pezizomycotina</taxon>
        <taxon>Eurotiomycetes</taxon>
        <taxon>Eurotiomycetidae</taxon>
        <taxon>Eurotiales</taxon>
        <taxon>Trichocomaceae</taxon>
        <taxon>Talaromyces</taxon>
        <taxon>Talaromyces sect. Islandici</taxon>
    </lineage>
</organism>
<dbReference type="AlphaFoldDB" id="A0A7H8RB13"/>
<keyword evidence="4" id="KW-1185">Reference proteome</keyword>
<sequence length="479" mass="53641">MLLGNNRFHLSGALLLVVTILFFICHHALSTSTPDELNRSQFRALPVAQSKRVQSPLTDSDTAKHAHLAVPAIPAALRPTGVSSSLSRQKKPPYRVNTIDVGDVALLLYTDASVIGQHLPIHLVTSLLPERIEPDNVLIYSNRPDTIGDWHIVDAFENSTTTTTITTTRRKQKHHSQASLSHHKSGHSSDNKFLPLLQHAGRNKPHAKWYIYMEDESYIFLNNLLHHLSTFSWEEPWYIASSETSRRGFFALSRTAWEQVFGGEETETLQARFVSGLDDRHVLDRVLKEDGVMFGSSDVAVARSEEFSQSQSHRASAINRENWCAPVYSWHGASGRDISRLHGLELNWHSISKRTLQYRDIYTHLIAHEMSHGRIDWALAAGEAHAAEYEITAATADDPAGMPQDVGSTAAWQQGWQSADACETACALWPACVQWSFVGVDDDDHQRCRVDRQVVFTFVGDGLQSTSGWMASRIDEWAC</sequence>
<dbReference type="OrthoDB" id="414175at2759"/>
<evidence type="ECO:0000256" key="1">
    <source>
        <dbReference type="SAM" id="MobiDB-lite"/>
    </source>
</evidence>
<accession>A0A7H8RB13</accession>
<dbReference type="Proteomes" id="UP000509510">
    <property type="component" value="Chromosome VI"/>
</dbReference>
<evidence type="ECO:0000256" key="2">
    <source>
        <dbReference type="SAM" id="SignalP"/>
    </source>
</evidence>
<proteinExistence type="predicted"/>
<keyword evidence="2" id="KW-0732">Signal</keyword>
<dbReference type="KEGG" id="trg:TRUGW13939_10466"/>
<feature type="chain" id="PRO_5028880444" description="Apple domain-containing protein" evidence="2">
    <location>
        <begin position="31"/>
        <end position="479"/>
    </location>
</feature>
<dbReference type="EMBL" id="CP055903">
    <property type="protein sequence ID" value="QKX63297.1"/>
    <property type="molecule type" value="Genomic_DNA"/>
</dbReference>
<feature type="region of interest" description="Disordered" evidence="1">
    <location>
        <begin position="163"/>
        <end position="190"/>
    </location>
</feature>
<feature type="compositionally biased region" description="Basic residues" evidence="1">
    <location>
        <begin position="168"/>
        <end position="186"/>
    </location>
</feature>
<dbReference type="Gene3D" id="3.90.550.50">
    <property type="match status" value="1"/>
</dbReference>
<gene>
    <name evidence="3" type="ORF">TRUGW13939_10466</name>
</gene>
<evidence type="ECO:0000313" key="3">
    <source>
        <dbReference type="EMBL" id="QKX63297.1"/>
    </source>
</evidence>
<protein>
    <recommendedName>
        <fullName evidence="5">Apple domain-containing protein</fullName>
    </recommendedName>
</protein>
<evidence type="ECO:0008006" key="5">
    <source>
        <dbReference type="Google" id="ProtNLM"/>
    </source>
</evidence>
<feature type="signal peptide" evidence="2">
    <location>
        <begin position="1"/>
        <end position="30"/>
    </location>
</feature>